<proteinExistence type="inferred from homology"/>
<dbReference type="CDD" id="cd02133">
    <property type="entry name" value="PA_C5a_like"/>
    <property type="match status" value="1"/>
</dbReference>
<keyword evidence="2" id="KW-0134">Cell wall</keyword>
<dbReference type="InterPro" id="IPR050131">
    <property type="entry name" value="Peptidase_S8_subtilisin-like"/>
</dbReference>
<dbReference type="GO" id="GO:0004252">
    <property type="term" value="F:serine-type endopeptidase activity"/>
    <property type="evidence" value="ECO:0007669"/>
    <property type="project" value="UniProtKB-UniRule"/>
</dbReference>
<dbReference type="PROSITE" id="PS00136">
    <property type="entry name" value="SUBTILASE_ASP"/>
    <property type="match status" value="1"/>
</dbReference>
<dbReference type="InterPro" id="IPR023828">
    <property type="entry name" value="Peptidase_S8_Ser-AS"/>
</dbReference>
<keyword evidence="6 9" id="KW-0378">Hydrolase</keyword>
<keyword evidence="7 9" id="KW-0720">Serine protease</keyword>
<feature type="active site" description="Charge relay system" evidence="8 9">
    <location>
        <position position="172"/>
    </location>
</feature>
<evidence type="ECO:0000256" key="6">
    <source>
        <dbReference type="ARBA" id="ARBA00022801"/>
    </source>
</evidence>
<evidence type="ECO:0000256" key="1">
    <source>
        <dbReference type="ARBA" id="ARBA00011073"/>
    </source>
</evidence>
<evidence type="ECO:0000256" key="7">
    <source>
        <dbReference type="ARBA" id="ARBA00022825"/>
    </source>
</evidence>
<dbReference type="PANTHER" id="PTHR43806">
    <property type="entry name" value="PEPTIDASE S8"/>
    <property type="match status" value="1"/>
</dbReference>
<dbReference type="RefSeq" id="WP_101646686.1">
    <property type="nucleotide sequence ID" value="NZ_PGVE01000024.1"/>
</dbReference>
<evidence type="ECO:0000313" key="13">
    <source>
        <dbReference type="EMBL" id="PLS07941.1"/>
    </source>
</evidence>
<dbReference type="PROSITE" id="PS00138">
    <property type="entry name" value="SUBTILASE_SER"/>
    <property type="match status" value="1"/>
</dbReference>
<dbReference type="CDD" id="cd07474">
    <property type="entry name" value="Peptidases_S8_subtilisin_Vpr-like"/>
    <property type="match status" value="1"/>
</dbReference>
<comment type="similarity">
    <text evidence="1 9 10">Belongs to the peptidase S8 family.</text>
</comment>
<evidence type="ECO:0000256" key="5">
    <source>
        <dbReference type="ARBA" id="ARBA00022729"/>
    </source>
</evidence>
<dbReference type="Gene3D" id="3.50.30.30">
    <property type="match status" value="1"/>
</dbReference>
<evidence type="ECO:0000256" key="9">
    <source>
        <dbReference type="PROSITE-ProRule" id="PRU01240"/>
    </source>
</evidence>
<feature type="domain" description="PA" evidence="12">
    <location>
        <begin position="330"/>
        <end position="395"/>
    </location>
</feature>
<dbReference type="PROSITE" id="PS51892">
    <property type="entry name" value="SUBTILASE"/>
    <property type="match status" value="1"/>
</dbReference>
<reference evidence="13 14" key="1">
    <citation type="submission" date="2017-11" db="EMBL/GenBank/DDBJ databases">
        <title>Comparitive Functional Genomics of Dry Heat Resistant strains isolated from the Viking Spacecraft.</title>
        <authorList>
            <person name="Seuylemezian A."/>
            <person name="Cooper K."/>
            <person name="Vaishampayan P."/>
        </authorList>
    </citation>
    <scope>NUCLEOTIDE SEQUENCE [LARGE SCALE GENOMIC DNA]</scope>
    <source>
        <strain evidence="13 14">V32-6</strain>
    </source>
</reference>
<dbReference type="Gene3D" id="3.40.50.200">
    <property type="entry name" value="Peptidase S8/S53 domain"/>
    <property type="match status" value="1"/>
</dbReference>
<dbReference type="InterPro" id="IPR046450">
    <property type="entry name" value="PA_dom_sf"/>
</dbReference>
<dbReference type="Pfam" id="PF02225">
    <property type="entry name" value="PA"/>
    <property type="match status" value="1"/>
</dbReference>
<dbReference type="AlphaFoldDB" id="A0A2N5HQY5"/>
<feature type="active site" description="Charge relay system" evidence="8 9">
    <location>
        <position position="461"/>
    </location>
</feature>
<evidence type="ECO:0000259" key="11">
    <source>
        <dbReference type="Pfam" id="PF00082"/>
    </source>
</evidence>
<dbReference type="PROSITE" id="PS00137">
    <property type="entry name" value="SUBTILASE_HIS"/>
    <property type="match status" value="1"/>
</dbReference>
<dbReference type="SUPFAM" id="SSF52025">
    <property type="entry name" value="PA domain"/>
    <property type="match status" value="1"/>
</dbReference>
<comment type="caution">
    <text evidence="13">The sequence shown here is derived from an EMBL/GenBank/DDBJ whole genome shotgun (WGS) entry which is preliminary data.</text>
</comment>
<dbReference type="InterPro" id="IPR000209">
    <property type="entry name" value="Peptidase_S8/S53_dom"/>
</dbReference>
<dbReference type="InterPro" id="IPR034213">
    <property type="entry name" value="S8_Vpr-like"/>
</dbReference>
<dbReference type="InterPro" id="IPR023827">
    <property type="entry name" value="Peptidase_S8_Asp-AS"/>
</dbReference>
<dbReference type="SUPFAM" id="SSF52743">
    <property type="entry name" value="Subtilisin-like"/>
    <property type="match status" value="1"/>
</dbReference>
<dbReference type="GO" id="GO:0006508">
    <property type="term" value="P:proteolysis"/>
    <property type="evidence" value="ECO:0007669"/>
    <property type="project" value="UniProtKB-KW"/>
</dbReference>
<evidence type="ECO:0000256" key="8">
    <source>
        <dbReference type="PIRSR" id="PIRSR615500-1"/>
    </source>
</evidence>
<evidence type="ECO:0000256" key="2">
    <source>
        <dbReference type="ARBA" id="ARBA00022512"/>
    </source>
</evidence>
<organism evidence="13 14">
    <name type="scientific">Neobacillus cucumis</name>
    <dbReference type="NCBI Taxonomy" id="1740721"/>
    <lineage>
        <taxon>Bacteria</taxon>
        <taxon>Bacillati</taxon>
        <taxon>Bacillota</taxon>
        <taxon>Bacilli</taxon>
        <taxon>Bacillales</taxon>
        <taxon>Bacillaceae</taxon>
        <taxon>Neobacillus</taxon>
    </lineage>
</organism>
<dbReference type="OrthoDB" id="9798386at2"/>
<protein>
    <submittedName>
        <fullName evidence="13">Peptidase S8</fullName>
    </submittedName>
</protein>
<dbReference type="Proteomes" id="UP000234950">
    <property type="component" value="Unassembled WGS sequence"/>
</dbReference>
<dbReference type="InterPro" id="IPR036852">
    <property type="entry name" value="Peptidase_S8/S53_dom_sf"/>
</dbReference>
<keyword evidence="14" id="KW-1185">Reference proteome</keyword>
<evidence type="ECO:0000256" key="3">
    <source>
        <dbReference type="ARBA" id="ARBA00022525"/>
    </source>
</evidence>
<keyword evidence="5" id="KW-0732">Signal</keyword>
<evidence type="ECO:0000313" key="14">
    <source>
        <dbReference type="Proteomes" id="UP000234950"/>
    </source>
</evidence>
<accession>A0A2N5HQY5</accession>
<gene>
    <name evidence="13" type="ORF">CVD27_04490</name>
</gene>
<keyword evidence="4 9" id="KW-0645">Protease</keyword>
<dbReference type="Pfam" id="PF00082">
    <property type="entry name" value="Peptidase_S8"/>
    <property type="match status" value="1"/>
</dbReference>
<feature type="active site" description="Charge relay system" evidence="8 9">
    <location>
        <position position="133"/>
    </location>
</feature>
<dbReference type="InterPro" id="IPR015500">
    <property type="entry name" value="Peptidase_S8_subtilisin-rel"/>
</dbReference>
<dbReference type="PRINTS" id="PR00723">
    <property type="entry name" value="SUBTILISIN"/>
</dbReference>
<name>A0A2N5HQY5_9BACI</name>
<keyword evidence="3" id="KW-0964">Secreted</keyword>
<dbReference type="PANTHER" id="PTHR43806:SF65">
    <property type="entry name" value="SERINE PROTEASE APRX"/>
    <property type="match status" value="1"/>
</dbReference>
<dbReference type="InterPro" id="IPR022398">
    <property type="entry name" value="Peptidase_S8_His-AS"/>
</dbReference>
<sequence length="728" mass="79018">MKWLLSFLLTLQTTSTVLIHPPIPKFAPAKVAIVVLKQPQSEQEINRLISSYKGIKLRRIFREALDGFSVEGSPEALARLARQEHILTVSPAATYQAETEESVKIIGGEEVRRYFDHHNQRLTGKGITVGVIDTGVDYTHPDLKRNYAGGHDLVDNDRDPMETLAVGKATIHGTHVAGIIAANGKIKGVAPEAKIVAYRALGPGGGGTTEQVLAAIEQAIKDKVDIVNLSLGNDINGPDLPISLALNRAVDKGIVAVAASGNSGPNVWTVGSPGTASKAISVGASTPTMKIPSLIIEGTRQPIRIQPMDGAANWGLDRSFELAEGGIGRKEDLHDVQGKIALIKRGTITFSEKAKNAYEAGAKGVLIYNNLSGSFMGNLETPLTIPVGALAKGDGVFLQKKLTKQSVSARVWVREERDRLADFSSRGPVTGSWEIKPDIVAPGVAINSTIPGGYLSLQGTSMAAPHVAGACALIKQAHPDWTPAQIKAALMNTAKPIGPSVNAVYRTYEQGAGRIQVDEAIQTSSLVTPSSLRFGKYTDENNSHKAYLKIENKSGKTQRYSFRIPHQVEGVSWRFPLSFTLGPKESKEITLELQIDPQVFSSKIHDGFLQLEAGSELIQIPYLYVLEEPGYPRVMGFDFAYGDRPGEYRYEVYLPGGAEEFGIALFNPESYRFVGFLDTEINVKKGQMRKVIPKEQLPADGTYLIKVFAKKAGKEDFIEKMISIEKND</sequence>
<dbReference type="InterPro" id="IPR003137">
    <property type="entry name" value="PA_domain"/>
</dbReference>
<feature type="domain" description="Peptidase S8/S53" evidence="11">
    <location>
        <begin position="124"/>
        <end position="499"/>
    </location>
</feature>
<dbReference type="EMBL" id="PGVE01000024">
    <property type="protein sequence ID" value="PLS07941.1"/>
    <property type="molecule type" value="Genomic_DNA"/>
</dbReference>
<evidence type="ECO:0000259" key="12">
    <source>
        <dbReference type="Pfam" id="PF02225"/>
    </source>
</evidence>
<evidence type="ECO:0000256" key="4">
    <source>
        <dbReference type="ARBA" id="ARBA00022670"/>
    </source>
</evidence>
<evidence type="ECO:0000256" key="10">
    <source>
        <dbReference type="RuleBase" id="RU003355"/>
    </source>
</evidence>